<comment type="catalytic activity">
    <reaction evidence="3">
        <text>alpha-L-fucose = beta-L-fucose</text>
        <dbReference type="Rhea" id="RHEA:25580"/>
        <dbReference type="ChEBI" id="CHEBI:42548"/>
        <dbReference type="ChEBI" id="CHEBI:42589"/>
        <dbReference type="EC" id="5.1.3.29"/>
    </reaction>
</comment>
<dbReference type="InterPro" id="IPR050443">
    <property type="entry name" value="RbsD/FucU_mutarotase"/>
</dbReference>
<evidence type="ECO:0000256" key="3">
    <source>
        <dbReference type="ARBA" id="ARBA00036324"/>
    </source>
</evidence>
<dbReference type="Pfam" id="PF05025">
    <property type="entry name" value="RbsD_FucU"/>
    <property type="match status" value="1"/>
</dbReference>
<dbReference type="InterPro" id="IPR007721">
    <property type="entry name" value="RbsD_FucU"/>
</dbReference>
<dbReference type="GO" id="GO:0006004">
    <property type="term" value="P:fucose metabolic process"/>
    <property type="evidence" value="ECO:0007669"/>
    <property type="project" value="TreeGrafter"/>
</dbReference>
<reference evidence="4" key="1">
    <citation type="submission" date="2016-03" db="EMBL/GenBank/DDBJ databases">
        <title>Microsymbionts genomes from the relict species Vavilovia formosa.</title>
        <authorList>
            <person name="Chirak E."/>
            <person name="Kimeklis A."/>
            <person name="Kopat V."/>
            <person name="Andronov E."/>
        </authorList>
    </citation>
    <scope>NUCLEOTIDE SEQUENCE [LARGE SCALE GENOMIC DNA]</scope>
    <source>
        <strain evidence="4">Vaf12</strain>
    </source>
</reference>
<evidence type="ECO:0000313" key="4">
    <source>
        <dbReference type="EMBL" id="KZB01812.1"/>
    </source>
</evidence>
<dbReference type="EMBL" id="LVYU01000078">
    <property type="protein sequence ID" value="KZB01812.1"/>
    <property type="molecule type" value="Genomic_DNA"/>
</dbReference>
<dbReference type="PANTHER" id="PTHR31690">
    <property type="entry name" value="FUCOSE MUTAROTASE"/>
    <property type="match status" value="1"/>
</dbReference>
<evidence type="ECO:0000256" key="2">
    <source>
        <dbReference type="ARBA" id="ARBA00023235"/>
    </source>
</evidence>
<evidence type="ECO:0000256" key="1">
    <source>
        <dbReference type="ARBA" id="ARBA00000223"/>
    </source>
</evidence>
<gene>
    <name evidence="4" type="ORF">A4A59_12295</name>
</gene>
<keyword evidence="2" id="KW-0413">Isomerase</keyword>
<accession>A0A154IN01</accession>
<dbReference type="RefSeq" id="WP_062940848.1">
    <property type="nucleotide sequence ID" value="NZ_CP171845.1"/>
</dbReference>
<dbReference type="GO" id="GO:0042806">
    <property type="term" value="F:fucose binding"/>
    <property type="evidence" value="ECO:0007669"/>
    <property type="project" value="TreeGrafter"/>
</dbReference>
<dbReference type="Gene3D" id="3.40.1650.10">
    <property type="entry name" value="RbsD-like domain"/>
    <property type="match status" value="1"/>
</dbReference>
<comment type="caution">
    <text evidence="4">The sequence shown here is derived from an EMBL/GenBank/DDBJ whole genome shotgun (WGS) entry which is preliminary data.</text>
</comment>
<comment type="catalytic activity">
    <reaction evidence="1">
        <text>beta-D-ribopyranose = beta-D-ribofuranose</text>
        <dbReference type="Rhea" id="RHEA:25432"/>
        <dbReference type="ChEBI" id="CHEBI:27476"/>
        <dbReference type="ChEBI" id="CHEBI:47002"/>
        <dbReference type="EC" id="5.4.99.62"/>
    </reaction>
</comment>
<proteinExistence type="predicted"/>
<dbReference type="InterPro" id="IPR023750">
    <property type="entry name" value="RbsD-like_sf"/>
</dbReference>
<name>A0A154IN01_RHILE</name>
<dbReference type="GO" id="GO:0036373">
    <property type="term" value="F:L-fucose mutarotase activity"/>
    <property type="evidence" value="ECO:0007669"/>
    <property type="project" value="UniProtKB-EC"/>
</dbReference>
<dbReference type="PANTHER" id="PTHR31690:SF4">
    <property type="entry name" value="FUCOSE MUTAROTASE"/>
    <property type="match status" value="1"/>
</dbReference>
<dbReference type="GO" id="GO:0062193">
    <property type="term" value="F:D-ribose pyranase activity"/>
    <property type="evidence" value="ECO:0007669"/>
    <property type="project" value="UniProtKB-EC"/>
</dbReference>
<dbReference type="SUPFAM" id="SSF102546">
    <property type="entry name" value="RbsD-like"/>
    <property type="match status" value="1"/>
</dbReference>
<protein>
    <submittedName>
        <fullName evidence="4">Uncharacterized protein</fullName>
    </submittedName>
</protein>
<dbReference type="AlphaFoldDB" id="A0A154IN01"/>
<sequence>MLIGIDPILNADILFILRAMGHGDEIVIADGSFPAQTVAKRLVRMEAANLQHMLKAVLSVMPVDESEPDPVIGMEVIGEPDTIVPAHTLIQKELDALNGEKVSLKRVERFAFYERTKEAFAVIATGETLFYGNVIIRKGTVNLGNN</sequence>
<organism evidence="4">
    <name type="scientific">Rhizobium leguminosarum</name>
    <dbReference type="NCBI Taxonomy" id="384"/>
    <lineage>
        <taxon>Bacteria</taxon>
        <taxon>Pseudomonadati</taxon>
        <taxon>Pseudomonadota</taxon>
        <taxon>Alphaproteobacteria</taxon>
        <taxon>Hyphomicrobiales</taxon>
        <taxon>Rhizobiaceae</taxon>
        <taxon>Rhizobium/Agrobacterium group</taxon>
        <taxon>Rhizobium</taxon>
    </lineage>
</organism>